<keyword evidence="3" id="KW-1185">Reference proteome</keyword>
<keyword evidence="1" id="KW-0472">Membrane</keyword>
<evidence type="ECO:0000256" key="1">
    <source>
        <dbReference type="SAM" id="Phobius"/>
    </source>
</evidence>
<dbReference type="Gene3D" id="1.20.1070.10">
    <property type="entry name" value="Rhodopsin 7-helix transmembrane proteins"/>
    <property type="match status" value="1"/>
</dbReference>
<protein>
    <recommendedName>
        <fullName evidence="4">G protein-coupled receptor</fullName>
    </recommendedName>
</protein>
<evidence type="ECO:0008006" key="4">
    <source>
        <dbReference type="Google" id="ProtNLM"/>
    </source>
</evidence>
<dbReference type="PANTHER" id="PTHR23360:SF5">
    <property type="entry name" value="G-PROTEIN COUPLED RECEPTORS FAMILY 1 PROFILE DOMAIN-CONTAINING PROTEIN"/>
    <property type="match status" value="1"/>
</dbReference>
<feature type="transmembrane region" description="Helical" evidence="1">
    <location>
        <begin position="226"/>
        <end position="251"/>
    </location>
</feature>
<feature type="transmembrane region" description="Helical" evidence="1">
    <location>
        <begin position="182"/>
        <end position="205"/>
    </location>
</feature>
<evidence type="ECO:0000313" key="3">
    <source>
        <dbReference type="Proteomes" id="UP001328107"/>
    </source>
</evidence>
<keyword evidence="1" id="KW-0812">Transmembrane</keyword>
<proteinExistence type="predicted"/>
<keyword evidence="1" id="KW-1133">Transmembrane helix</keyword>
<gene>
    <name evidence="2" type="ORF">PMAYCL1PPCAC_07778</name>
</gene>
<dbReference type="PANTHER" id="PTHR23360">
    <property type="entry name" value="G-PROTEIN COUPLED RECEPTORS FAMILY 1 PROFILE DOMAIN-CONTAINING PROTEIN-RELATED"/>
    <property type="match status" value="1"/>
</dbReference>
<feature type="transmembrane region" description="Helical" evidence="1">
    <location>
        <begin position="263"/>
        <end position="282"/>
    </location>
</feature>
<dbReference type="EMBL" id="BTRK01000002">
    <property type="protein sequence ID" value="GMR37583.1"/>
    <property type="molecule type" value="Genomic_DNA"/>
</dbReference>
<dbReference type="Proteomes" id="UP001328107">
    <property type="component" value="Unassembled WGS sequence"/>
</dbReference>
<feature type="transmembrane region" description="Helical" evidence="1">
    <location>
        <begin position="45"/>
        <end position="65"/>
    </location>
</feature>
<dbReference type="SUPFAM" id="SSF81321">
    <property type="entry name" value="Family A G protein-coupled receptor-like"/>
    <property type="match status" value="1"/>
</dbReference>
<accession>A0AAN4ZAK7</accession>
<reference evidence="3" key="1">
    <citation type="submission" date="2022-10" db="EMBL/GenBank/DDBJ databases">
        <title>Genome assembly of Pristionchus species.</title>
        <authorList>
            <person name="Yoshida K."/>
            <person name="Sommer R.J."/>
        </authorList>
    </citation>
    <scope>NUCLEOTIDE SEQUENCE [LARGE SCALE GENOMIC DNA]</scope>
    <source>
        <strain evidence="3">RS5460</strain>
    </source>
</reference>
<organism evidence="2 3">
    <name type="scientific">Pristionchus mayeri</name>
    <dbReference type="NCBI Taxonomy" id="1317129"/>
    <lineage>
        <taxon>Eukaryota</taxon>
        <taxon>Metazoa</taxon>
        <taxon>Ecdysozoa</taxon>
        <taxon>Nematoda</taxon>
        <taxon>Chromadorea</taxon>
        <taxon>Rhabditida</taxon>
        <taxon>Rhabditina</taxon>
        <taxon>Diplogasteromorpha</taxon>
        <taxon>Diplogasteroidea</taxon>
        <taxon>Neodiplogasteridae</taxon>
        <taxon>Pristionchus</taxon>
    </lineage>
</organism>
<sequence>MSDLAISLEVTFSFFIGFGAFIMLVNTPMIIYIYTHHHLRLQKEVIIIGFVCLADLSNATAFFFAGLHRLNLVNTGQATLMWSNRDCGRTIFAYIFIASYQMIGASTLSITFDRVIAVTQPFLYRTLTWRYGYFVLATGLAYVTLGFCVCLYYWHSGPQLTVPAMCYTSTAYIPQVWEYMLYFRQCSIAASIIMYIPIAIRVIYLRRKTMLAQHSNLKGANPHKRLVKTTMLIGITLICEILFVAIPDFFLNFNLFGLKKYEMIWYLIVLSKGIVNIFLYSFNHEDIKRALLSHIPAEWKTSLSRVIAMKDSKVHIEHTHPTTSHHAHSHHAHPFSHHLHPFGVSHHGPSDGVAHILPKGVTHQTHPTCVSSIRLSTIPE</sequence>
<feature type="transmembrane region" description="Helical" evidence="1">
    <location>
        <begin position="12"/>
        <end position="33"/>
    </location>
</feature>
<comment type="caution">
    <text evidence="2">The sequence shown here is derived from an EMBL/GenBank/DDBJ whole genome shotgun (WGS) entry which is preliminary data.</text>
</comment>
<feature type="transmembrane region" description="Helical" evidence="1">
    <location>
        <begin position="133"/>
        <end position="154"/>
    </location>
</feature>
<dbReference type="AlphaFoldDB" id="A0AAN4ZAK7"/>
<name>A0AAN4ZAK7_9BILA</name>
<evidence type="ECO:0000313" key="2">
    <source>
        <dbReference type="EMBL" id="GMR37583.1"/>
    </source>
</evidence>
<feature type="transmembrane region" description="Helical" evidence="1">
    <location>
        <begin position="91"/>
        <end position="112"/>
    </location>
</feature>
<dbReference type="InterPro" id="IPR047130">
    <property type="entry name" value="7TM_GPCR_Srsx_nematod"/>
</dbReference>